<evidence type="ECO:0000313" key="2">
    <source>
        <dbReference type="EMBL" id="GIY61652.1"/>
    </source>
</evidence>
<evidence type="ECO:0000256" key="1">
    <source>
        <dbReference type="SAM" id="MobiDB-lite"/>
    </source>
</evidence>
<gene>
    <name evidence="2" type="ORF">CDAR_127441</name>
</gene>
<organism evidence="2 3">
    <name type="scientific">Caerostris darwini</name>
    <dbReference type="NCBI Taxonomy" id="1538125"/>
    <lineage>
        <taxon>Eukaryota</taxon>
        <taxon>Metazoa</taxon>
        <taxon>Ecdysozoa</taxon>
        <taxon>Arthropoda</taxon>
        <taxon>Chelicerata</taxon>
        <taxon>Arachnida</taxon>
        <taxon>Araneae</taxon>
        <taxon>Araneomorphae</taxon>
        <taxon>Entelegynae</taxon>
        <taxon>Araneoidea</taxon>
        <taxon>Araneidae</taxon>
        <taxon>Caerostris</taxon>
    </lineage>
</organism>
<proteinExistence type="predicted"/>
<dbReference type="Proteomes" id="UP001054837">
    <property type="component" value="Unassembled WGS sequence"/>
</dbReference>
<dbReference type="AlphaFoldDB" id="A0AAV4UUY2"/>
<sequence length="137" mass="14812">MRRGAAFSHRRPSCVEVPKGLLLGGTQEVVAFVRSSDGHKNAQNAHTIKNLPTTTIKKTGTKSNDADHKERSSSSSLKQNCPLTCAVAQLFLTDVPRVSRCPKGVVIRRHPGGWSPLSDRLTGMTGGQTFLSQVYLA</sequence>
<comment type="caution">
    <text evidence="2">The sequence shown here is derived from an EMBL/GenBank/DDBJ whole genome shotgun (WGS) entry which is preliminary data.</text>
</comment>
<name>A0AAV4UUY2_9ARAC</name>
<feature type="region of interest" description="Disordered" evidence="1">
    <location>
        <begin position="37"/>
        <end position="77"/>
    </location>
</feature>
<evidence type="ECO:0000313" key="3">
    <source>
        <dbReference type="Proteomes" id="UP001054837"/>
    </source>
</evidence>
<accession>A0AAV4UUY2</accession>
<reference evidence="2 3" key="1">
    <citation type="submission" date="2021-06" db="EMBL/GenBank/DDBJ databases">
        <title>Caerostris darwini draft genome.</title>
        <authorList>
            <person name="Kono N."/>
            <person name="Arakawa K."/>
        </authorList>
    </citation>
    <scope>NUCLEOTIDE SEQUENCE [LARGE SCALE GENOMIC DNA]</scope>
</reference>
<feature type="compositionally biased region" description="Polar residues" evidence="1">
    <location>
        <begin position="41"/>
        <end position="63"/>
    </location>
</feature>
<protein>
    <submittedName>
        <fullName evidence="2">Uncharacterized protein</fullName>
    </submittedName>
</protein>
<dbReference type="EMBL" id="BPLQ01011964">
    <property type="protein sequence ID" value="GIY61652.1"/>
    <property type="molecule type" value="Genomic_DNA"/>
</dbReference>
<keyword evidence="3" id="KW-1185">Reference proteome</keyword>